<keyword evidence="1" id="KW-0732">Signal</keyword>
<name>A0A8H7ACC6_9EURO</name>
<dbReference type="EMBL" id="JAACFV010000230">
    <property type="protein sequence ID" value="KAF7502655.1"/>
    <property type="molecule type" value="Genomic_DNA"/>
</dbReference>
<organism evidence="2 3">
    <name type="scientific">Endocarpon pusillum</name>
    <dbReference type="NCBI Taxonomy" id="364733"/>
    <lineage>
        <taxon>Eukaryota</taxon>
        <taxon>Fungi</taxon>
        <taxon>Dikarya</taxon>
        <taxon>Ascomycota</taxon>
        <taxon>Pezizomycotina</taxon>
        <taxon>Eurotiomycetes</taxon>
        <taxon>Chaetothyriomycetidae</taxon>
        <taxon>Verrucariales</taxon>
        <taxon>Verrucariaceae</taxon>
        <taxon>Endocarpon</taxon>
    </lineage>
</organism>
<feature type="chain" id="PRO_5034198689" evidence="1">
    <location>
        <begin position="16"/>
        <end position="155"/>
    </location>
</feature>
<protein>
    <submittedName>
        <fullName evidence="2">Uncharacterized protein</fullName>
    </submittedName>
</protein>
<evidence type="ECO:0000313" key="2">
    <source>
        <dbReference type="EMBL" id="KAF7502655.1"/>
    </source>
</evidence>
<dbReference type="OrthoDB" id="3009728at2759"/>
<feature type="signal peptide" evidence="1">
    <location>
        <begin position="1"/>
        <end position="15"/>
    </location>
</feature>
<keyword evidence="3" id="KW-1185">Reference proteome</keyword>
<accession>A0A8H7ACC6</accession>
<evidence type="ECO:0000256" key="1">
    <source>
        <dbReference type="SAM" id="SignalP"/>
    </source>
</evidence>
<dbReference type="AlphaFoldDB" id="A0A8H7ACC6"/>
<comment type="caution">
    <text evidence="2">The sequence shown here is derived from an EMBL/GenBank/DDBJ whole genome shotgun (WGS) entry which is preliminary data.</text>
</comment>
<gene>
    <name evidence="2" type="ORF">GJ744_005391</name>
</gene>
<evidence type="ECO:0000313" key="3">
    <source>
        <dbReference type="Proteomes" id="UP000606974"/>
    </source>
</evidence>
<proteinExistence type="predicted"/>
<dbReference type="Proteomes" id="UP000606974">
    <property type="component" value="Unassembled WGS sequence"/>
</dbReference>
<reference evidence="2" key="1">
    <citation type="submission" date="2020-02" db="EMBL/GenBank/DDBJ databases">
        <authorList>
            <person name="Palmer J.M."/>
        </authorList>
    </citation>
    <scope>NUCLEOTIDE SEQUENCE</scope>
    <source>
        <strain evidence="2">EPUS1.4</strain>
        <tissue evidence="2">Thallus</tissue>
    </source>
</reference>
<sequence length="155" mass="17079">MLSFIVLCYVPAAFAKNTRFHHFFPVYRAALTEIRDGPCSEHFALQESGAEVCHDLLNCILEHTSEVIKGDIASGIVALGLMPTILTFLGSSTAETVLLSRRRPLLAFLIASGSPSVNPLRTFVYPNPIKELMKIEGHLAPTYFSLWQAAFVSIL</sequence>